<gene>
    <name evidence="1" type="ORF">B296_00025676</name>
</gene>
<evidence type="ECO:0000313" key="1">
    <source>
        <dbReference type="EMBL" id="RRT49198.1"/>
    </source>
</evidence>
<organism evidence="1 2">
    <name type="scientific">Ensete ventricosum</name>
    <name type="common">Abyssinian banana</name>
    <name type="synonym">Musa ensete</name>
    <dbReference type="NCBI Taxonomy" id="4639"/>
    <lineage>
        <taxon>Eukaryota</taxon>
        <taxon>Viridiplantae</taxon>
        <taxon>Streptophyta</taxon>
        <taxon>Embryophyta</taxon>
        <taxon>Tracheophyta</taxon>
        <taxon>Spermatophyta</taxon>
        <taxon>Magnoliopsida</taxon>
        <taxon>Liliopsida</taxon>
        <taxon>Zingiberales</taxon>
        <taxon>Musaceae</taxon>
        <taxon>Ensete</taxon>
    </lineage>
</organism>
<sequence>MTMNLKEGSRCAANRNEDLTAIDFDDDVSLAETEVIMLSTAMKILTSIDFEGDVNLKEGDCYVVNYDECLTVVDFGGSVILAEKRPLFEIVATTGFAVDEHVAEGWSPEDSTNSRGAAVAAATTRATARAVSRGVVGEEGELSVEKVAMVAGAGEEEIATTAARAAVRKASYWRLMGAEGEGRSCGRRGLQL</sequence>
<comment type="caution">
    <text evidence="1">The sequence shown here is derived from an EMBL/GenBank/DDBJ whole genome shotgun (WGS) entry which is preliminary data.</text>
</comment>
<reference evidence="1 2" key="1">
    <citation type="journal article" date="2014" name="Agronomy (Basel)">
        <title>A Draft Genome Sequence for Ensete ventricosum, the Drought-Tolerant Tree Against Hunger.</title>
        <authorList>
            <person name="Harrison J."/>
            <person name="Moore K.A."/>
            <person name="Paszkiewicz K."/>
            <person name="Jones T."/>
            <person name="Grant M."/>
            <person name="Ambacheew D."/>
            <person name="Muzemil S."/>
            <person name="Studholme D.J."/>
        </authorList>
    </citation>
    <scope>NUCLEOTIDE SEQUENCE [LARGE SCALE GENOMIC DNA]</scope>
</reference>
<evidence type="ECO:0000313" key="2">
    <source>
        <dbReference type="Proteomes" id="UP000287651"/>
    </source>
</evidence>
<protein>
    <submittedName>
        <fullName evidence="1">Uncharacterized protein</fullName>
    </submittedName>
</protein>
<accession>A0A426YBX7</accession>
<dbReference type="EMBL" id="AMZH03013484">
    <property type="protein sequence ID" value="RRT49198.1"/>
    <property type="molecule type" value="Genomic_DNA"/>
</dbReference>
<dbReference type="Proteomes" id="UP000287651">
    <property type="component" value="Unassembled WGS sequence"/>
</dbReference>
<name>A0A426YBX7_ENSVE</name>
<dbReference type="AlphaFoldDB" id="A0A426YBX7"/>
<proteinExistence type="predicted"/>